<dbReference type="EMBL" id="CADCTW010000223">
    <property type="protein sequence ID" value="CAA9366881.1"/>
    <property type="molecule type" value="Genomic_DNA"/>
</dbReference>
<evidence type="ECO:0000313" key="1">
    <source>
        <dbReference type="EMBL" id="CAA9366881.1"/>
    </source>
</evidence>
<proteinExistence type="predicted"/>
<organism evidence="1">
    <name type="scientific">uncultured Gemmatimonadota bacterium</name>
    <dbReference type="NCBI Taxonomy" id="203437"/>
    <lineage>
        <taxon>Bacteria</taxon>
        <taxon>Pseudomonadati</taxon>
        <taxon>Gemmatimonadota</taxon>
        <taxon>environmental samples</taxon>
    </lineage>
</organism>
<reference evidence="1" key="1">
    <citation type="submission" date="2020-02" db="EMBL/GenBank/DDBJ databases">
        <authorList>
            <person name="Meier V. D."/>
        </authorList>
    </citation>
    <scope>NUCLEOTIDE SEQUENCE</scope>
    <source>
        <strain evidence="1">AVDCRST_MAG68</strain>
    </source>
</reference>
<sequence>MKFLRSFFGEPQREPADLAEAEDEASLAAASALMVALERRDDELGLAQHCARVAMLADRLAAHQGVEPELRAVLHHAALLH</sequence>
<dbReference type="AlphaFoldDB" id="A0A6J4MRM4"/>
<accession>A0A6J4MRM4</accession>
<protein>
    <recommendedName>
        <fullName evidence="2">HD domain-containing protein</fullName>
    </recommendedName>
</protein>
<name>A0A6J4MRM4_9BACT</name>
<gene>
    <name evidence="1" type="ORF">AVDCRST_MAG68-4938</name>
</gene>
<dbReference type="Gene3D" id="1.10.3210.10">
    <property type="entry name" value="Hypothetical protein af1432"/>
    <property type="match status" value="1"/>
</dbReference>
<feature type="non-terminal residue" evidence="1">
    <location>
        <position position="81"/>
    </location>
</feature>
<evidence type="ECO:0008006" key="2">
    <source>
        <dbReference type="Google" id="ProtNLM"/>
    </source>
</evidence>